<dbReference type="Pfam" id="PF13116">
    <property type="entry name" value="YhdP"/>
    <property type="match status" value="1"/>
</dbReference>
<reference evidence="2 3" key="1">
    <citation type="submission" date="2022-10" db="EMBL/GenBank/DDBJ databases">
        <title>High-quality genome sequences of two octocoral-associated bacteria, Endozoicomonas euniceicola EF212 and Endozoicomonas gorgoniicola PS125.</title>
        <authorList>
            <person name="Chiou Y.-J."/>
            <person name="Chen Y.-H."/>
        </authorList>
    </citation>
    <scope>NUCLEOTIDE SEQUENCE [LARGE SCALE GENOMIC DNA]</scope>
    <source>
        <strain evidence="2 3">PS125</strain>
    </source>
</reference>
<dbReference type="Proteomes" id="UP001209854">
    <property type="component" value="Unassembled WGS sequence"/>
</dbReference>
<dbReference type="InterPro" id="IPR011836">
    <property type="entry name" value="YhdP"/>
</dbReference>
<dbReference type="PANTHER" id="PTHR38690:SF1">
    <property type="entry name" value="PROTEASE"/>
    <property type="match status" value="1"/>
</dbReference>
<evidence type="ECO:0000313" key="3">
    <source>
        <dbReference type="Proteomes" id="UP001209854"/>
    </source>
</evidence>
<comment type="caution">
    <text evidence="2">The sequence shown here is derived from an EMBL/GenBank/DDBJ whole genome shotgun (WGS) entry which is preliminary data.</text>
</comment>
<keyword evidence="3" id="KW-1185">Reference proteome</keyword>
<sequence>MLSLLKPVLRWSLRLSLAGLLLLALLALGVRVSFSLLPLFHERVVSYLNDQLDTDFVIDVLEPEWDGINPTLTLRGLRLQGHEADRPAFLVERLNVELNTVASFLNFTPIADHLEASAISVVLEGDAGKHWSLFGIRQLEEEQEPSRFFDLQTTMHWLSMQGYVDLTNIKLELLPYGQAPVVFDTHHLSLSEKSGQKQLEWLLKIGEGSVEFTAYGNGTNRWNSDWSGALAVKDADLSRLCLLTDDCSQYGLLDARLDADSQWRFQTGHWQVDGDLALTNLFYGTDGQLSTVPASFSTELKAMGYSQGQVVSDWSTEFNNTRVTQGENQVLIKNAEVRGHHQGETTINLAVKTLDLVPVKHLALESGLLPESAADLVSTLDPSGTLRDITIRYLPDRDPLADGSIVTKARLGNVAVGAWEGAPSAGNVSGWLHMNTLSGYFDLETKDFKLGFPELFHDGWTFYSAKARLYWDVVDDIYRLKSDDISVVGDEGSLNGKMLLDIPFGRKANEPNYLDIDIGIADGDARFAKKYLPVHILDKDLSEWLETAIVGATIHQGGFSMEGPLDSDSEEPLLWNLFFDVEEGEFVYDPDWPAVTDLKGRIFVDDDEVLIEAERGKTFDTTLEQAKVSLDLNDKLMTLHLDSKVQGPGKDIIRLLTETPLAEYADDSARGWAMDGDFSGHFNLALPIEDVEKVSVQIGLETSNGYFATRSPDVQLDQIRGAFSYDLQNGLQADQIEARFLGNKVSGSIASTIDYRGNETMELNWQGKMATDSLQSWLELDFLSLLEGAADYTGSLILQNSGDLQAQLSIQSDLEGLEIELPAPLGIAAQDKNPMDIRLNVFRDRNELFARLGDVGQARFLFDPEFDFKAAAVHLGKDGALPVIEPDKILVSGSIPELDIGPWFDIFDGQPPGEDELNLLSQVEMDNVKIDKLIYDEYSWDDLLLRVKPGANYTEVTVNSEPVDGQLLIPSRPSLPFTLDLNRLHLPELSEQEEGKEQEEEENWLTSIDPRELPSAIVRIDSLKVGPRDLGDLSFIIQPAPDGKRISDIKSRIEGNNFTGTVDWLYINGQHQTRYQGSLRGKHIDKLQESFGLPVLVEAKDTRIEASLEWQGSPLEVNMSTLNGSLKLRHKNGILKQLEGGAGGALKVFGIFNTETLQRRLMLDFSDLYSSGVSFDTVTGLLDFDNGIITFKDPLLVEGPSSDFKLDGLVNMRDEVMDLNLVVTLPVTSNLPVLSVLFGTAPQVAGVIYLVDKLLGRQVDQLASIRYRITGSFDEPSVTLNQLFSGNAKKSGSGDL</sequence>
<dbReference type="PANTHER" id="PTHR38690">
    <property type="entry name" value="PROTEASE-RELATED"/>
    <property type="match status" value="1"/>
</dbReference>
<accession>A0ABT3MXJ1</accession>
<organism evidence="2 3">
    <name type="scientific">Endozoicomonas gorgoniicola</name>
    <dbReference type="NCBI Taxonomy" id="1234144"/>
    <lineage>
        <taxon>Bacteria</taxon>
        <taxon>Pseudomonadati</taxon>
        <taxon>Pseudomonadota</taxon>
        <taxon>Gammaproteobacteria</taxon>
        <taxon>Oceanospirillales</taxon>
        <taxon>Endozoicomonadaceae</taxon>
        <taxon>Endozoicomonas</taxon>
    </lineage>
</organism>
<dbReference type="RefSeq" id="WP_262563844.1">
    <property type="nucleotide sequence ID" value="NZ_JAPFCC010000001.1"/>
</dbReference>
<proteinExistence type="predicted"/>
<dbReference type="EMBL" id="JAPFCC010000001">
    <property type="protein sequence ID" value="MCW7554108.1"/>
    <property type="molecule type" value="Genomic_DNA"/>
</dbReference>
<gene>
    <name evidence="2" type="ORF">NX722_16075</name>
</gene>
<evidence type="ECO:0000259" key="1">
    <source>
        <dbReference type="Pfam" id="PF13116"/>
    </source>
</evidence>
<dbReference type="NCBIfam" id="TIGR02099">
    <property type="entry name" value="YhdP family protein"/>
    <property type="match status" value="1"/>
</dbReference>
<dbReference type="InterPro" id="IPR025263">
    <property type="entry name" value="YhdP_central"/>
</dbReference>
<feature type="domain" description="YhdP central" evidence="1">
    <location>
        <begin position="8"/>
        <end position="1278"/>
    </location>
</feature>
<name>A0ABT3MXJ1_9GAMM</name>
<evidence type="ECO:0000313" key="2">
    <source>
        <dbReference type="EMBL" id="MCW7554108.1"/>
    </source>
</evidence>
<protein>
    <submittedName>
        <fullName evidence="2">YhdP family protein</fullName>
    </submittedName>
</protein>